<dbReference type="Proteomes" id="UP000467132">
    <property type="component" value="Unassembled WGS sequence"/>
</dbReference>
<dbReference type="AlphaFoldDB" id="A0A845R327"/>
<protein>
    <submittedName>
        <fullName evidence="2">XRE family transcriptional regulator</fullName>
    </submittedName>
</protein>
<dbReference type="SUPFAM" id="SSF47413">
    <property type="entry name" value="lambda repressor-like DNA-binding domains"/>
    <property type="match status" value="1"/>
</dbReference>
<name>A0A845R327_9CLOT</name>
<dbReference type="GO" id="GO:0003677">
    <property type="term" value="F:DNA binding"/>
    <property type="evidence" value="ECO:0007669"/>
    <property type="project" value="InterPro"/>
</dbReference>
<dbReference type="CDD" id="cd00093">
    <property type="entry name" value="HTH_XRE"/>
    <property type="match status" value="1"/>
</dbReference>
<sequence length="76" mass="8557">MKGTLETIRIAKGYSQSEMARKLEIPTSTYYVYETGKRKVPMDIAEKVSKILGEDINDIFLPATFTVSKTKTNHTA</sequence>
<evidence type="ECO:0000313" key="2">
    <source>
        <dbReference type="EMBL" id="NBI08096.1"/>
    </source>
</evidence>
<gene>
    <name evidence="2" type="ORF">D3Z33_14650</name>
</gene>
<dbReference type="Gene3D" id="1.10.260.40">
    <property type="entry name" value="lambda repressor-like DNA-binding domains"/>
    <property type="match status" value="1"/>
</dbReference>
<dbReference type="OrthoDB" id="14949at2"/>
<dbReference type="Pfam" id="PF01381">
    <property type="entry name" value="HTH_3"/>
    <property type="match status" value="1"/>
</dbReference>
<dbReference type="InterPro" id="IPR010982">
    <property type="entry name" value="Lambda_DNA-bd_dom_sf"/>
</dbReference>
<reference evidence="2 3" key="1">
    <citation type="submission" date="2018-08" db="EMBL/GenBank/DDBJ databases">
        <title>Murine metabolic-syndrome-specific gut microbial biobank.</title>
        <authorList>
            <person name="Liu C."/>
        </authorList>
    </citation>
    <scope>NUCLEOTIDE SEQUENCE [LARGE SCALE GENOMIC DNA]</scope>
    <source>
        <strain evidence="2 3">583</strain>
    </source>
</reference>
<comment type="caution">
    <text evidence="2">The sequence shown here is derived from an EMBL/GenBank/DDBJ whole genome shotgun (WGS) entry which is preliminary data.</text>
</comment>
<evidence type="ECO:0000313" key="3">
    <source>
        <dbReference type="Proteomes" id="UP000467132"/>
    </source>
</evidence>
<organism evidence="2 3">
    <name type="scientific">Senegalia massiliensis</name>
    <dbReference type="NCBI Taxonomy" id="1720316"/>
    <lineage>
        <taxon>Bacteria</taxon>
        <taxon>Bacillati</taxon>
        <taxon>Bacillota</taxon>
        <taxon>Clostridia</taxon>
        <taxon>Eubacteriales</taxon>
        <taxon>Clostridiaceae</taxon>
        <taxon>Senegalia</taxon>
    </lineage>
</organism>
<dbReference type="EMBL" id="QXXA01000019">
    <property type="protein sequence ID" value="NBI08096.1"/>
    <property type="molecule type" value="Genomic_DNA"/>
</dbReference>
<dbReference type="SMART" id="SM00530">
    <property type="entry name" value="HTH_XRE"/>
    <property type="match status" value="1"/>
</dbReference>
<evidence type="ECO:0000259" key="1">
    <source>
        <dbReference type="PROSITE" id="PS50943"/>
    </source>
</evidence>
<keyword evidence="3" id="KW-1185">Reference proteome</keyword>
<proteinExistence type="predicted"/>
<dbReference type="RefSeq" id="WP_160198563.1">
    <property type="nucleotide sequence ID" value="NZ_QXXA01000019.1"/>
</dbReference>
<dbReference type="PROSITE" id="PS50943">
    <property type="entry name" value="HTH_CROC1"/>
    <property type="match status" value="1"/>
</dbReference>
<feature type="domain" description="HTH cro/C1-type" evidence="1">
    <location>
        <begin position="5"/>
        <end position="59"/>
    </location>
</feature>
<accession>A0A845R327</accession>
<dbReference type="InterPro" id="IPR001387">
    <property type="entry name" value="Cro/C1-type_HTH"/>
</dbReference>